<evidence type="ECO:0000259" key="5">
    <source>
        <dbReference type="Pfam" id="PF13193"/>
    </source>
</evidence>
<dbReference type="PANTHER" id="PTHR43767">
    <property type="entry name" value="LONG-CHAIN-FATTY-ACID--COA LIGASE"/>
    <property type="match status" value="1"/>
</dbReference>
<keyword evidence="7" id="KW-1185">Reference proteome</keyword>
<dbReference type="EMBL" id="CADILG010000018">
    <property type="protein sequence ID" value="CAB3871660.1"/>
    <property type="molecule type" value="Genomic_DNA"/>
</dbReference>
<sequence>MDAAGNRTITDLLDEQALCHGHRVAIVHEYQNGDISQLSFIQLREAARAFAAGLQARGVKPGDRVFVFMGNTAEFVPLWMGLMLAGAVIVAGNIYLTAPEVAYQLEHCEPALALVEPAHEALVREVCAGLAQAPDIVAVARGSLGPEGLGGAWAGSPGDYQPPGQCSDDLAQILYTSGTSARPKGVMLTQANLLWCGQAGAANSGLGRADRVFNNKPLFHANCQETVLSCLTAGATAVIGERYSATRYLRQLIEHRITICSLSGMLCRTLLNQPATPFDTAHQVRYAGYAINISEAEIAAFIARFRIPLRNGYGQSESMLYITLQQHAAPSTYPSIGRPTPDREVFVVDDDNQPVAAGAVGEIVVRGRRGRTLTLGYYRDPDATRAVFEGGWLHTGDLGYQDAKGNFFFFGRKKEVIKRAGENISAAEVEEALMGHPDVRDVAVVGIPDPVRDQSVKAFIVLHGDRQQDAAAIKAYCAERLAYFKVPEHVQFMAELPRNASGKVQKRALLDA</sequence>
<dbReference type="InterPro" id="IPR025110">
    <property type="entry name" value="AMP-bd_C"/>
</dbReference>
<evidence type="ECO:0000256" key="2">
    <source>
        <dbReference type="ARBA" id="ARBA00022598"/>
    </source>
</evidence>
<name>A0A6S7DVI8_9BURK</name>
<dbReference type="PANTHER" id="PTHR43767:SF1">
    <property type="entry name" value="NONRIBOSOMAL PEPTIDE SYNTHASE PES1 (EUROFUNG)-RELATED"/>
    <property type="match status" value="1"/>
</dbReference>
<dbReference type="Pfam" id="PF00501">
    <property type="entry name" value="AMP-binding"/>
    <property type="match status" value="1"/>
</dbReference>
<proteinExistence type="inferred from homology"/>
<feature type="domain" description="AMP-dependent synthetase/ligase" evidence="4">
    <location>
        <begin position="14"/>
        <end position="378"/>
    </location>
</feature>
<dbReference type="AlphaFoldDB" id="A0A6S7DVI8"/>
<reference evidence="6 7" key="1">
    <citation type="submission" date="2020-04" db="EMBL/GenBank/DDBJ databases">
        <authorList>
            <person name="De Canck E."/>
        </authorList>
    </citation>
    <scope>NUCLEOTIDE SEQUENCE [LARGE SCALE GENOMIC DNA]</scope>
    <source>
        <strain evidence="6 7">LMG 26858</strain>
    </source>
</reference>
<dbReference type="FunFam" id="3.30.300.30:FF:000008">
    <property type="entry name" value="2,3-dihydroxybenzoate-AMP ligase"/>
    <property type="match status" value="1"/>
</dbReference>
<dbReference type="InterPro" id="IPR045851">
    <property type="entry name" value="AMP-bd_C_sf"/>
</dbReference>
<keyword evidence="3" id="KW-0812">Transmembrane</keyword>
<feature type="transmembrane region" description="Helical" evidence="3">
    <location>
        <begin position="76"/>
        <end position="96"/>
    </location>
</feature>
<evidence type="ECO:0000313" key="6">
    <source>
        <dbReference type="EMBL" id="CAB3871660.1"/>
    </source>
</evidence>
<keyword evidence="3" id="KW-1133">Transmembrane helix</keyword>
<dbReference type="SUPFAM" id="SSF56801">
    <property type="entry name" value="Acetyl-CoA synthetase-like"/>
    <property type="match status" value="1"/>
</dbReference>
<evidence type="ECO:0000259" key="4">
    <source>
        <dbReference type="Pfam" id="PF00501"/>
    </source>
</evidence>
<gene>
    <name evidence="6" type="primary">caiC_1</name>
    <name evidence="6" type="ORF">LMG26858_02760</name>
</gene>
<comment type="similarity">
    <text evidence="1">Belongs to the ATP-dependent AMP-binding enzyme family.</text>
</comment>
<accession>A0A6S7DVI8</accession>
<dbReference type="Pfam" id="PF13193">
    <property type="entry name" value="AMP-binding_C"/>
    <property type="match status" value="1"/>
</dbReference>
<protein>
    <submittedName>
        <fullName evidence="6">Crotonobetaine/carnitine--CoA ligase</fullName>
        <ecNumber evidence="6">6.2.1.48</ecNumber>
    </submittedName>
</protein>
<organism evidence="6 7">
    <name type="scientific">Achromobacter anxifer</name>
    <dbReference type="NCBI Taxonomy" id="1287737"/>
    <lineage>
        <taxon>Bacteria</taxon>
        <taxon>Pseudomonadati</taxon>
        <taxon>Pseudomonadota</taxon>
        <taxon>Betaproteobacteria</taxon>
        <taxon>Burkholderiales</taxon>
        <taxon>Alcaligenaceae</taxon>
        <taxon>Achromobacter</taxon>
    </lineage>
</organism>
<dbReference type="InterPro" id="IPR042099">
    <property type="entry name" value="ANL_N_sf"/>
</dbReference>
<dbReference type="GO" id="GO:0016878">
    <property type="term" value="F:acid-thiol ligase activity"/>
    <property type="evidence" value="ECO:0007669"/>
    <property type="project" value="UniProtKB-ARBA"/>
</dbReference>
<feature type="domain" description="AMP-binding enzyme C-terminal" evidence="5">
    <location>
        <begin position="428"/>
        <end position="503"/>
    </location>
</feature>
<dbReference type="EC" id="6.2.1.48" evidence="6"/>
<dbReference type="Gene3D" id="3.30.300.30">
    <property type="match status" value="1"/>
</dbReference>
<evidence type="ECO:0000256" key="3">
    <source>
        <dbReference type="SAM" id="Phobius"/>
    </source>
</evidence>
<dbReference type="InterPro" id="IPR050237">
    <property type="entry name" value="ATP-dep_AMP-bd_enzyme"/>
</dbReference>
<evidence type="ECO:0000313" key="7">
    <source>
        <dbReference type="Proteomes" id="UP000494117"/>
    </source>
</evidence>
<dbReference type="Proteomes" id="UP000494117">
    <property type="component" value="Unassembled WGS sequence"/>
</dbReference>
<keyword evidence="3" id="KW-0472">Membrane</keyword>
<evidence type="ECO:0000256" key="1">
    <source>
        <dbReference type="ARBA" id="ARBA00006432"/>
    </source>
</evidence>
<dbReference type="InterPro" id="IPR000873">
    <property type="entry name" value="AMP-dep_synth/lig_dom"/>
</dbReference>
<dbReference type="RefSeq" id="WP_175207604.1">
    <property type="nucleotide sequence ID" value="NZ_CADILG010000018.1"/>
</dbReference>
<dbReference type="Gene3D" id="3.40.50.12780">
    <property type="entry name" value="N-terminal domain of ligase-like"/>
    <property type="match status" value="1"/>
</dbReference>
<keyword evidence="2 6" id="KW-0436">Ligase</keyword>